<dbReference type="STRING" id="1166337.SAMN05192580_1926"/>
<organism evidence="3 4">
    <name type="scientific">Sphingomonas jatrophae</name>
    <dbReference type="NCBI Taxonomy" id="1166337"/>
    <lineage>
        <taxon>Bacteria</taxon>
        <taxon>Pseudomonadati</taxon>
        <taxon>Pseudomonadota</taxon>
        <taxon>Alphaproteobacteria</taxon>
        <taxon>Sphingomonadales</taxon>
        <taxon>Sphingomonadaceae</taxon>
        <taxon>Sphingomonas</taxon>
    </lineage>
</organism>
<evidence type="ECO:0000313" key="4">
    <source>
        <dbReference type="Proteomes" id="UP000198824"/>
    </source>
</evidence>
<dbReference type="RefSeq" id="WP_093314051.1">
    <property type="nucleotide sequence ID" value="NZ_FOZG01000002.1"/>
</dbReference>
<feature type="chain" id="PRO_5011791288" evidence="1">
    <location>
        <begin position="20"/>
        <end position="226"/>
    </location>
</feature>
<evidence type="ECO:0000313" key="3">
    <source>
        <dbReference type="EMBL" id="SFR96115.1"/>
    </source>
</evidence>
<reference evidence="3 4" key="1">
    <citation type="submission" date="2016-10" db="EMBL/GenBank/DDBJ databases">
        <authorList>
            <person name="de Groot N.N."/>
        </authorList>
    </citation>
    <scope>NUCLEOTIDE SEQUENCE [LARGE SCALE GENOMIC DNA]</scope>
    <source>
        <strain evidence="3 4">S5-249</strain>
    </source>
</reference>
<dbReference type="InterPro" id="IPR036249">
    <property type="entry name" value="Thioredoxin-like_sf"/>
</dbReference>
<dbReference type="Gene3D" id="3.40.30.10">
    <property type="entry name" value="Glutaredoxin"/>
    <property type="match status" value="1"/>
</dbReference>
<dbReference type="GO" id="GO:0016853">
    <property type="term" value="F:isomerase activity"/>
    <property type="evidence" value="ECO:0007669"/>
    <property type="project" value="UniProtKB-KW"/>
</dbReference>
<keyword evidence="4" id="KW-1185">Reference proteome</keyword>
<dbReference type="Proteomes" id="UP000198824">
    <property type="component" value="Unassembled WGS sequence"/>
</dbReference>
<dbReference type="EMBL" id="FOZG01000002">
    <property type="protein sequence ID" value="SFR96115.1"/>
    <property type="molecule type" value="Genomic_DNA"/>
</dbReference>
<dbReference type="Gene3D" id="1.10.40.110">
    <property type="match status" value="1"/>
</dbReference>
<accession>A0A1I6KY29</accession>
<evidence type="ECO:0000256" key="1">
    <source>
        <dbReference type="SAM" id="SignalP"/>
    </source>
</evidence>
<feature type="signal peptide" evidence="1">
    <location>
        <begin position="1"/>
        <end position="19"/>
    </location>
</feature>
<dbReference type="OrthoDB" id="8478320at2"/>
<dbReference type="InterPro" id="IPR012336">
    <property type="entry name" value="Thioredoxin-like_fold"/>
</dbReference>
<dbReference type="Pfam" id="PF13462">
    <property type="entry name" value="Thioredoxin_4"/>
    <property type="match status" value="1"/>
</dbReference>
<sequence length="226" mass="24110">MRAVLLSLALLGLAAPAVAAPRKPAAPAARDWTRMLVQLPDGAYRLGNPAAKVKLTEYLSLSCSHCAHFSQTGLPVLMRDYVRPGRVSIEFRHAVRDGFDLAASLLARCGGPARYIGDMDALFRAQPQWIAKAEGFTPPSLPQAELLAAFADATGMTALMAQRGLPPAKARACLRDPAGQKPLLAMAEDAFGARQLKGTPGFAINGQMTPVFAWEPLKPLIDAALR</sequence>
<evidence type="ECO:0000259" key="2">
    <source>
        <dbReference type="Pfam" id="PF13462"/>
    </source>
</evidence>
<name>A0A1I6KY29_9SPHN</name>
<dbReference type="AlphaFoldDB" id="A0A1I6KY29"/>
<feature type="domain" description="Thioredoxin-like fold" evidence="2">
    <location>
        <begin position="45"/>
        <end position="222"/>
    </location>
</feature>
<gene>
    <name evidence="3" type="ORF">SAMN05192580_1926</name>
</gene>
<dbReference type="SUPFAM" id="SSF52833">
    <property type="entry name" value="Thioredoxin-like"/>
    <property type="match status" value="1"/>
</dbReference>
<keyword evidence="3" id="KW-0413">Isomerase</keyword>
<keyword evidence="1" id="KW-0732">Signal</keyword>
<protein>
    <submittedName>
        <fullName evidence="3">Protein-disulfide isomerase</fullName>
    </submittedName>
</protein>
<proteinExistence type="predicted"/>